<name>A0AB36CQU2_9PSED</name>
<dbReference type="AlphaFoldDB" id="A0AB36CQU2"/>
<dbReference type="EMBL" id="JAAQXV010000001">
    <property type="protein sequence ID" value="NMZ78419.1"/>
    <property type="molecule type" value="Genomic_DNA"/>
</dbReference>
<sequence>MTEQERFEHQFAQPRLLNIDKRDGRYVSEQTQEFWVCWRLGAISGLSDPE</sequence>
<reference evidence="1 2" key="1">
    <citation type="journal article" date="2020" name="Front. Microbiol.">
        <title>Genetic Organization of the aprX-lipA2 Operon Affects the Proteolytic Potential of Pseudomonas Species in Milk.</title>
        <authorList>
            <person name="Maier C."/>
            <person name="Huptas C."/>
            <person name="von Neubeck M."/>
            <person name="Scherer S."/>
            <person name="Wenning M."/>
            <person name="Lucking G."/>
        </authorList>
    </citation>
    <scope>NUCLEOTIDE SEQUENCE [LARGE SCALE GENOMIC DNA]</scope>
    <source>
        <strain evidence="1 2">WS 5114</strain>
    </source>
</reference>
<evidence type="ECO:0000313" key="1">
    <source>
        <dbReference type="EMBL" id="NMZ78419.1"/>
    </source>
</evidence>
<protein>
    <submittedName>
        <fullName evidence="1">Uncharacterized protein</fullName>
    </submittedName>
</protein>
<organism evidence="1 2">
    <name type="scientific">Pseudomonas mandelii</name>
    <dbReference type="NCBI Taxonomy" id="75612"/>
    <lineage>
        <taxon>Bacteria</taxon>
        <taxon>Pseudomonadati</taxon>
        <taxon>Pseudomonadota</taxon>
        <taxon>Gammaproteobacteria</taxon>
        <taxon>Pseudomonadales</taxon>
        <taxon>Pseudomonadaceae</taxon>
        <taxon>Pseudomonas</taxon>
    </lineage>
</organism>
<dbReference type="RefSeq" id="WP_169856414.1">
    <property type="nucleotide sequence ID" value="NZ_JAAQXV010000001.1"/>
</dbReference>
<dbReference type="Proteomes" id="UP000548707">
    <property type="component" value="Unassembled WGS sequence"/>
</dbReference>
<proteinExistence type="predicted"/>
<evidence type="ECO:0000313" key="2">
    <source>
        <dbReference type="Proteomes" id="UP000548707"/>
    </source>
</evidence>
<accession>A0AB36CQU2</accession>
<gene>
    <name evidence="1" type="ORF">HBO26_03735</name>
</gene>
<comment type="caution">
    <text evidence="1">The sequence shown here is derived from an EMBL/GenBank/DDBJ whole genome shotgun (WGS) entry which is preliminary data.</text>
</comment>